<dbReference type="RefSeq" id="WP_009194575.1">
    <property type="nucleotide sequence ID" value="NZ_AODQ01000020.1"/>
</dbReference>
<dbReference type="eggNOG" id="COG2031">
    <property type="taxonomic scope" value="Bacteria"/>
</dbReference>
<dbReference type="InterPro" id="IPR006160">
    <property type="entry name" value="SCFA_transpt_AtoE"/>
</dbReference>
<dbReference type="PATRIC" id="fig|1279009.4.peg.1184"/>
<name>M7NZ70_9BACT</name>
<dbReference type="PANTHER" id="PTHR41983:SF2">
    <property type="entry name" value="SHORT-CHAIN FATTY ACID TRANSPORTER-RELATED"/>
    <property type="match status" value="1"/>
</dbReference>
<proteinExistence type="predicted"/>
<dbReference type="AlphaFoldDB" id="M7NZ70"/>
<keyword evidence="1" id="KW-0472">Membrane</keyword>
<organism evidence="2 3">
    <name type="scientific">Cesiribacter andamanensis AMV16</name>
    <dbReference type="NCBI Taxonomy" id="1279009"/>
    <lineage>
        <taxon>Bacteria</taxon>
        <taxon>Pseudomonadati</taxon>
        <taxon>Bacteroidota</taxon>
        <taxon>Cytophagia</taxon>
        <taxon>Cytophagales</taxon>
        <taxon>Cesiribacteraceae</taxon>
        <taxon>Cesiribacter</taxon>
    </lineage>
</organism>
<dbReference type="GO" id="GO:0005886">
    <property type="term" value="C:plasma membrane"/>
    <property type="evidence" value="ECO:0007669"/>
    <property type="project" value="TreeGrafter"/>
</dbReference>
<evidence type="ECO:0000256" key="1">
    <source>
        <dbReference type="SAM" id="Phobius"/>
    </source>
</evidence>
<dbReference type="Pfam" id="PF02667">
    <property type="entry name" value="SCFA_trans"/>
    <property type="match status" value="1"/>
</dbReference>
<evidence type="ECO:0000313" key="2">
    <source>
        <dbReference type="EMBL" id="EMR03654.1"/>
    </source>
</evidence>
<protein>
    <submittedName>
        <fullName evidence="2">Short-chain fatty acids transporter</fullName>
    </submittedName>
</protein>
<dbReference type="STRING" id="1279009.ADICEAN_01175"/>
<keyword evidence="3" id="KW-1185">Reference proteome</keyword>
<dbReference type="Proteomes" id="UP000011910">
    <property type="component" value="Unassembled WGS sequence"/>
</dbReference>
<feature type="transmembrane region" description="Helical" evidence="1">
    <location>
        <begin position="34"/>
        <end position="58"/>
    </location>
</feature>
<evidence type="ECO:0000313" key="3">
    <source>
        <dbReference type="Proteomes" id="UP000011910"/>
    </source>
</evidence>
<accession>M7NZ70</accession>
<dbReference type="EMBL" id="AODQ01000020">
    <property type="protein sequence ID" value="EMR03654.1"/>
    <property type="molecule type" value="Genomic_DNA"/>
</dbReference>
<gene>
    <name evidence="2" type="primary">atoE_2</name>
    <name evidence="2" type="ORF">ADICEAN_01175</name>
</gene>
<keyword evidence="1" id="KW-1133">Transmembrane helix</keyword>
<comment type="caution">
    <text evidence="2">The sequence shown here is derived from an EMBL/GenBank/DDBJ whole genome shotgun (WGS) entry which is preliminary data.</text>
</comment>
<feature type="transmembrane region" description="Helical" evidence="1">
    <location>
        <begin position="142"/>
        <end position="163"/>
    </location>
</feature>
<keyword evidence="1" id="KW-0812">Transmembrane</keyword>
<sequence length="165" mass="17375">MLLGLCLLLHGSIQRFLGAVQDAVGGASGIIVQFPLYAGIMGIMKYSGLIVVLANAFITHASPQLLPLLTFFSAGLINILVPSGGGQWAVQGPVVTQAAQGLGVPVEAVIMALAYGDGLTNMLQPFWALPLLAITGLKAKDILPYTLLILLMGGLVYGLYLCFYW</sequence>
<reference evidence="2 3" key="1">
    <citation type="journal article" date="2013" name="Genome Announc.">
        <title>Draft Genome Sequence of Cesiribacter andamanensis Strain AMV16T, Isolated from a Soil Sample from a Mud Volcano in the Andaman Islands, India.</title>
        <authorList>
            <person name="Shivaji S."/>
            <person name="Ara S."/>
            <person name="Begum Z."/>
            <person name="Srinivas T.N."/>
            <person name="Singh A."/>
            <person name="Kumar Pinnaka A."/>
        </authorList>
    </citation>
    <scope>NUCLEOTIDE SEQUENCE [LARGE SCALE GENOMIC DNA]</scope>
    <source>
        <strain evidence="2 3">AMV16</strain>
    </source>
</reference>
<feature type="transmembrane region" description="Helical" evidence="1">
    <location>
        <begin position="65"/>
        <end position="81"/>
    </location>
</feature>
<dbReference type="PANTHER" id="PTHR41983">
    <property type="entry name" value="SHORT-CHAIN FATTY ACID TRANSPORTER-RELATED"/>
    <property type="match status" value="1"/>
</dbReference>